<keyword evidence="14" id="KW-0961">Cell wall biogenesis/degradation</keyword>
<dbReference type="Pfam" id="PF00905">
    <property type="entry name" value="Transpeptidase"/>
    <property type="match status" value="1"/>
</dbReference>
<keyword evidence="7" id="KW-0328">Glycosyltransferase</keyword>
<evidence type="ECO:0000256" key="13">
    <source>
        <dbReference type="ARBA" id="ARBA00023268"/>
    </source>
</evidence>
<accession>A0A0M0KG70</accession>
<dbReference type="GO" id="GO:0008955">
    <property type="term" value="F:peptidoglycan glycosyltransferase activity"/>
    <property type="evidence" value="ECO:0007669"/>
    <property type="project" value="UniProtKB-EC"/>
</dbReference>
<evidence type="ECO:0000259" key="17">
    <source>
        <dbReference type="Pfam" id="PF00905"/>
    </source>
</evidence>
<keyword evidence="4" id="KW-1003">Cell membrane</keyword>
<dbReference type="GO" id="GO:0005886">
    <property type="term" value="C:plasma membrane"/>
    <property type="evidence" value="ECO:0007669"/>
    <property type="project" value="UniProtKB-SubCell"/>
</dbReference>
<dbReference type="InterPro" id="IPR023346">
    <property type="entry name" value="Lysozyme-like_dom_sf"/>
</dbReference>
<keyword evidence="12" id="KW-0472">Membrane</keyword>
<feature type="domain" description="Glycosyl transferase family 51" evidence="18">
    <location>
        <begin position="64"/>
        <end position="237"/>
    </location>
</feature>
<dbReference type="InterPro" id="IPR036950">
    <property type="entry name" value="PBP_transglycosylase"/>
</dbReference>
<dbReference type="GO" id="GO:0030288">
    <property type="term" value="C:outer membrane-bounded periplasmic space"/>
    <property type="evidence" value="ECO:0007669"/>
    <property type="project" value="TreeGrafter"/>
</dbReference>
<keyword evidence="11" id="KW-0573">Peptidoglycan synthesis</keyword>
<comment type="subcellular location">
    <subcellularLocation>
        <location evidence="1">Cell membrane</location>
    </subcellularLocation>
</comment>
<keyword evidence="13" id="KW-0511">Multifunctional enzyme</keyword>
<protein>
    <submittedName>
        <fullName evidence="19">Penicillin-binding protein</fullName>
    </submittedName>
</protein>
<keyword evidence="6" id="KW-0645">Protease</keyword>
<keyword evidence="8" id="KW-0808">Transferase</keyword>
<dbReference type="Gene3D" id="3.40.710.10">
    <property type="entry name" value="DD-peptidase/beta-lactamase superfamily"/>
    <property type="match status" value="1"/>
</dbReference>
<evidence type="ECO:0000256" key="8">
    <source>
        <dbReference type="ARBA" id="ARBA00022679"/>
    </source>
</evidence>
<proteinExistence type="inferred from homology"/>
<evidence type="ECO:0000256" key="14">
    <source>
        <dbReference type="ARBA" id="ARBA00023316"/>
    </source>
</evidence>
<dbReference type="Pfam" id="PF00912">
    <property type="entry name" value="Transgly"/>
    <property type="match status" value="1"/>
</dbReference>
<keyword evidence="9" id="KW-0378">Hydrolase</keyword>
<dbReference type="GO" id="GO:0009002">
    <property type="term" value="F:serine-type D-Ala-D-Ala carboxypeptidase activity"/>
    <property type="evidence" value="ECO:0007669"/>
    <property type="project" value="UniProtKB-EC"/>
</dbReference>
<dbReference type="InterPro" id="IPR050396">
    <property type="entry name" value="Glycosyltr_51/Transpeptidase"/>
</dbReference>
<evidence type="ECO:0000256" key="16">
    <source>
        <dbReference type="ARBA" id="ARBA00049902"/>
    </source>
</evidence>
<dbReference type="Gene3D" id="1.10.3810.10">
    <property type="entry name" value="Biosynthetic peptidoglycan transglycosylase-like"/>
    <property type="match status" value="1"/>
</dbReference>
<comment type="similarity">
    <text evidence="3">In the N-terminal section; belongs to the glycosyltransferase 51 family.</text>
</comment>
<comment type="caution">
    <text evidence="19">The sequence shown here is derived from an EMBL/GenBank/DDBJ whole genome shotgun (WGS) entry which is preliminary data.</text>
</comment>
<evidence type="ECO:0000256" key="5">
    <source>
        <dbReference type="ARBA" id="ARBA00022645"/>
    </source>
</evidence>
<sequence>MEVVIQRKARKRWRLFRLWLRLLLIVLVLGAGSAVSLLSYIKMQGPPPLQVSQTTVLYGHDMSVIGEHHQGQQRYWVALDEISPYLKEATISIEDRKFYQHHGFDLTRIGGAVVANLRAGSMAQGASTITQQYARNLYLGHDKTWNRKAQEALYALRLEMHYTKDDILEGYLNTIYYGHGAYGIEAAAQHFFGKKAADLTLAEASMLAGVPKGPSYYSPLVDEERAKARQEIILQSMVENGYITAQEAEEAINEALDYVTDGGMRSETIGPYFQDVVEEQLVEEVGLDPALLESGGLHIYTTLDPHMQEEAERWVEVEMPDSDLQVALVAIDPSTGDVRALVGGKNYGESSFNRATKARRSPGSSFKPFLYYAALEQGFTPASTLISEPTTFSYDQGRSTYSPRNFQDRYKDDFVTLLQALAFSDNIFAVKTHMFLGTDELVETARRFGIESPLRDIPSLALGTLPVGVLELTKSYVPFANNGFTVEPRFITKVVDRDGNVLYEQMPETEQTLDPRLTFIMADLMTAMFDPSLNDYMSVTGSSVNHLVNRPVAGKSGSTSTDSWMVGFTPQLVTGVWIGYDQSETLNHGTEGQVAKRIWANFTEHALENELMLQFRQPPGVVSVNMNPSNGFLANDVCPNGRKTFFVEGTEPTEGCPEEARDNETDAIDEENHEKERFLDRFIRWFH</sequence>
<dbReference type="PANTHER" id="PTHR32282">
    <property type="entry name" value="BINDING PROTEIN TRANSPEPTIDASE, PUTATIVE-RELATED"/>
    <property type="match status" value="1"/>
</dbReference>
<dbReference type="PANTHER" id="PTHR32282:SF11">
    <property type="entry name" value="PENICILLIN-BINDING PROTEIN 1B"/>
    <property type="match status" value="1"/>
</dbReference>
<evidence type="ECO:0000256" key="15">
    <source>
        <dbReference type="ARBA" id="ARBA00034000"/>
    </source>
</evidence>
<dbReference type="GeneID" id="87599358"/>
<keyword evidence="5" id="KW-0121">Carboxypeptidase</keyword>
<evidence type="ECO:0000256" key="9">
    <source>
        <dbReference type="ARBA" id="ARBA00022801"/>
    </source>
</evidence>
<evidence type="ECO:0000259" key="18">
    <source>
        <dbReference type="Pfam" id="PF00912"/>
    </source>
</evidence>
<name>A0A0M0KG70_ALKHA</name>
<dbReference type="EMBL" id="LILD01000001">
    <property type="protein sequence ID" value="KOO37562.1"/>
    <property type="molecule type" value="Genomic_DNA"/>
</dbReference>
<evidence type="ECO:0000256" key="10">
    <source>
        <dbReference type="ARBA" id="ARBA00022960"/>
    </source>
</evidence>
<evidence type="ECO:0000256" key="1">
    <source>
        <dbReference type="ARBA" id="ARBA00004236"/>
    </source>
</evidence>
<dbReference type="InterPro" id="IPR001264">
    <property type="entry name" value="Glyco_trans_51"/>
</dbReference>
<dbReference type="InterPro" id="IPR012338">
    <property type="entry name" value="Beta-lactam/transpept-like"/>
</dbReference>
<dbReference type="GO" id="GO:0006508">
    <property type="term" value="P:proteolysis"/>
    <property type="evidence" value="ECO:0007669"/>
    <property type="project" value="UniProtKB-KW"/>
</dbReference>
<comment type="catalytic activity">
    <reaction evidence="15">
        <text>Preferential cleavage: (Ac)2-L-Lys-D-Ala-|-D-Ala. Also transpeptidation of peptidyl-alanyl moieties that are N-acyl substituents of D-alanine.</text>
        <dbReference type="EC" id="3.4.16.4"/>
    </reaction>
</comment>
<dbReference type="GO" id="GO:0008360">
    <property type="term" value="P:regulation of cell shape"/>
    <property type="evidence" value="ECO:0007669"/>
    <property type="project" value="UniProtKB-KW"/>
</dbReference>
<dbReference type="FunFam" id="1.10.3810.10:FF:000001">
    <property type="entry name" value="Penicillin-binding protein 1A"/>
    <property type="match status" value="1"/>
</dbReference>
<evidence type="ECO:0000256" key="6">
    <source>
        <dbReference type="ARBA" id="ARBA00022670"/>
    </source>
</evidence>
<feature type="domain" description="Penicillin-binding protein transpeptidase" evidence="17">
    <location>
        <begin position="327"/>
        <end position="601"/>
    </location>
</feature>
<dbReference type="AlphaFoldDB" id="A0A0M0KG70"/>
<dbReference type="SUPFAM" id="SSF53955">
    <property type="entry name" value="Lysozyme-like"/>
    <property type="match status" value="1"/>
</dbReference>
<evidence type="ECO:0000256" key="7">
    <source>
        <dbReference type="ARBA" id="ARBA00022676"/>
    </source>
</evidence>
<evidence type="ECO:0000256" key="11">
    <source>
        <dbReference type="ARBA" id="ARBA00022984"/>
    </source>
</evidence>
<organism evidence="19">
    <name type="scientific">Halalkalibacterium halodurans</name>
    <name type="common">Bacillus halodurans</name>
    <dbReference type="NCBI Taxonomy" id="86665"/>
    <lineage>
        <taxon>Bacteria</taxon>
        <taxon>Bacillati</taxon>
        <taxon>Bacillota</taxon>
        <taxon>Bacilli</taxon>
        <taxon>Bacillales</taxon>
        <taxon>Bacillaceae</taxon>
        <taxon>Halalkalibacterium (ex Joshi et al. 2022)</taxon>
    </lineage>
</organism>
<evidence type="ECO:0000256" key="12">
    <source>
        <dbReference type="ARBA" id="ARBA00023136"/>
    </source>
</evidence>
<dbReference type="SUPFAM" id="SSF56601">
    <property type="entry name" value="beta-lactamase/transpeptidase-like"/>
    <property type="match status" value="1"/>
</dbReference>
<evidence type="ECO:0000256" key="2">
    <source>
        <dbReference type="ARBA" id="ARBA00007090"/>
    </source>
</evidence>
<dbReference type="NCBIfam" id="TIGR02074">
    <property type="entry name" value="PBP_1a_fam"/>
    <property type="match status" value="1"/>
</dbReference>
<dbReference type="RefSeq" id="WP_053430130.1">
    <property type="nucleotide sequence ID" value="NZ_CP040441.1"/>
</dbReference>
<comment type="similarity">
    <text evidence="2">In the C-terminal section; belongs to the transpeptidase family.</text>
</comment>
<dbReference type="GO" id="GO:0009252">
    <property type="term" value="P:peptidoglycan biosynthetic process"/>
    <property type="evidence" value="ECO:0007669"/>
    <property type="project" value="UniProtKB-KW"/>
</dbReference>
<gene>
    <name evidence="19" type="ORF">AMD02_00925</name>
</gene>
<dbReference type="InterPro" id="IPR001460">
    <property type="entry name" value="PCN-bd_Tpept"/>
</dbReference>
<dbReference type="GO" id="GO:0008658">
    <property type="term" value="F:penicillin binding"/>
    <property type="evidence" value="ECO:0007669"/>
    <property type="project" value="InterPro"/>
</dbReference>
<evidence type="ECO:0000256" key="3">
    <source>
        <dbReference type="ARBA" id="ARBA00007739"/>
    </source>
</evidence>
<dbReference type="GO" id="GO:0071555">
    <property type="term" value="P:cell wall organization"/>
    <property type="evidence" value="ECO:0007669"/>
    <property type="project" value="UniProtKB-KW"/>
</dbReference>
<evidence type="ECO:0000256" key="4">
    <source>
        <dbReference type="ARBA" id="ARBA00022475"/>
    </source>
</evidence>
<reference evidence="19" key="1">
    <citation type="submission" date="2015-08" db="EMBL/GenBank/DDBJ databases">
        <title>Complete DNA Sequence of Pseudomonas syringae pv. actinidiae, the Causal Agent of Kiwifruit Canker Disease.</title>
        <authorList>
            <person name="Rikkerink E.H.A."/>
            <person name="Fineran P.C."/>
        </authorList>
    </citation>
    <scope>NUCLEOTIDE SEQUENCE</scope>
    <source>
        <strain evidence="19">DSM 13666</strain>
    </source>
</reference>
<keyword evidence="10" id="KW-0133">Cell shape</keyword>
<dbReference type="PATRIC" id="fig|136160.3.peg.372"/>
<comment type="catalytic activity">
    <reaction evidence="16">
        <text>[GlcNAc-(1-&gt;4)-Mur2Ac(oyl-L-Ala-gamma-D-Glu-L-Lys-D-Ala-D-Ala)](n)-di-trans,octa-cis-undecaprenyl diphosphate + beta-D-GlcNAc-(1-&gt;4)-Mur2Ac(oyl-L-Ala-gamma-D-Glu-L-Lys-D-Ala-D-Ala)-di-trans,octa-cis-undecaprenyl diphosphate = [GlcNAc-(1-&gt;4)-Mur2Ac(oyl-L-Ala-gamma-D-Glu-L-Lys-D-Ala-D-Ala)](n+1)-di-trans,octa-cis-undecaprenyl diphosphate + di-trans,octa-cis-undecaprenyl diphosphate + H(+)</text>
        <dbReference type="Rhea" id="RHEA:23708"/>
        <dbReference type="Rhea" id="RHEA-COMP:9602"/>
        <dbReference type="Rhea" id="RHEA-COMP:9603"/>
        <dbReference type="ChEBI" id="CHEBI:15378"/>
        <dbReference type="ChEBI" id="CHEBI:58405"/>
        <dbReference type="ChEBI" id="CHEBI:60033"/>
        <dbReference type="ChEBI" id="CHEBI:78435"/>
        <dbReference type="EC" id="2.4.99.28"/>
    </reaction>
</comment>
<evidence type="ECO:0000313" key="19">
    <source>
        <dbReference type="EMBL" id="KOO37562.1"/>
    </source>
</evidence>